<evidence type="ECO:0000313" key="1">
    <source>
        <dbReference type="EMBL" id="OWS71976.1"/>
    </source>
</evidence>
<sequence length="102" mass="11344">MPMVSNANYDSMSRRKIELSRHANKRAQQRAIPQECVPLILAYGERSHDGQGGIRYLLTEKAMASLGRAIGHSQRLDTLAGCYAVVSAEDKETVITLGHRYN</sequence>
<keyword evidence="2" id="KW-1185">Reference proteome</keyword>
<dbReference type="OrthoDB" id="8565260at2"/>
<gene>
    <name evidence="1" type="ORF">CBI30_03845</name>
</gene>
<accession>A0A254Q346</accession>
<dbReference type="EMBL" id="NGUO01000006">
    <property type="protein sequence ID" value="OWS71976.1"/>
    <property type="molecule type" value="Genomic_DNA"/>
</dbReference>
<reference evidence="1 2" key="1">
    <citation type="submission" date="2017-05" db="EMBL/GenBank/DDBJ databases">
        <title>Polynucleobacter sp. MWH-K35W1 isolated from the permanently anoxic monimolimnion of a meromictic lake.</title>
        <authorList>
            <person name="Hahn M.W."/>
        </authorList>
    </citation>
    <scope>NUCLEOTIDE SEQUENCE [LARGE SCALE GENOMIC DNA]</scope>
    <source>
        <strain evidence="1 2">MWH-K35W1</strain>
    </source>
</reference>
<organism evidence="1 2">
    <name type="scientific">Polynucleobacter aenigmaticus</name>
    <dbReference type="NCBI Taxonomy" id="1743164"/>
    <lineage>
        <taxon>Bacteria</taxon>
        <taxon>Pseudomonadati</taxon>
        <taxon>Pseudomonadota</taxon>
        <taxon>Betaproteobacteria</taxon>
        <taxon>Burkholderiales</taxon>
        <taxon>Burkholderiaceae</taxon>
        <taxon>Polynucleobacter</taxon>
    </lineage>
</organism>
<dbReference type="Proteomes" id="UP000198104">
    <property type="component" value="Unassembled WGS sequence"/>
</dbReference>
<name>A0A254Q346_9BURK</name>
<proteinExistence type="predicted"/>
<evidence type="ECO:0008006" key="3">
    <source>
        <dbReference type="Google" id="ProtNLM"/>
    </source>
</evidence>
<comment type="caution">
    <text evidence="1">The sequence shown here is derived from an EMBL/GenBank/DDBJ whole genome shotgun (WGS) entry which is preliminary data.</text>
</comment>
<protein>
    <recommendedName>
        <fullName evidence="3">DUF4258 domain-containing protein</fullName>
    </recommendedName>
</protein>
<evidence type="ECO:0000313" key="2">
    <source>
        <dbReference type="Proteomes" id="UP000198104"/>
    </source>
</evidence>
<dbReference type="AlphaFoldDB" id="A0A254Q346"/>
<dbReference type="RefSeq" id="WP_088527011.1">
    <property type="nucleotide sequence ID" value="NZ_NGUO01000006.1"/>
</dbReference>